<comment type="caution">
    <text evidence="3">The sequence shown here is derived from an EMBL/GenBank/DDBJ whole genome shotgun (WGS) entry which is preliminary data.</text>
</comment>
<evidence type="ECO:0000259" key="2">
    <source>
        <dbReference type="Pfam" id="PF08327"/>
    </source>
</evidence>
<dbReference type="OrthoDB" id="2364866at2"/>
<organism evidence="3 4">
    <name type="scientific">Mongoliibacter ruber</name>
    <dbReference type="NCBI Taxonomy" id="1750599"/>
    <lineage>
        <taxon>Bacteria</taxon>
        <taxon>Pseudomonadati</taxon>
        <taxon>Bacteroidota</taxon>
        <taxon>Cytophagia</taxon>
        <taxon>Cytophagales</taxon>
        <taxon>Cyclobacteriaceae</taxon>
        <taxon>Mongoliibacter</taxon>
    </lineage>
</organism>
<sequence length="155" mass="17758">MEKLRISTALQISAKAEAIFKAIIDPELMKNYFITNGSAPMEKGETVYWEFPEFPGAFPVRVKEVIENRIIKFEWDGDTHPLYVEIRLEPSLEGEATVVYVEESEMDLNPEGIKWLKGNTAGWANFLACLKAYIEHGINLRKGGFDFMRQQNPEN</sequence>
<dbReference type="Gene3D" id="3.30.530.20">
    <property type="match status" value="1"/>
</dbReference>
<evidence type="ECO:0000313" key="3">
    <source>
        <dbReference type="EMBL" id="PRY85464.1"/>
    </source>
</evidence>
<gene>
    <name evidence="3" type="ORF">CLW00_11245</name>
</gene>
<dbReference type="RefSeq" id="WP_106135002.1">
    <property type="nucleotide sequence ID" value="NZ_PVTR01000012.1"/>
</dbReference>
<dbReference type="InterPro" id="IPR013538">
    <property type="entry name" value="ASHA1/2-like_C"/>
</dbReference>
<dbReference type="EMBL" id="PVTR01000012">
    <property type="protein sequence ID" value="PRY85464.1"/>
    <property type="molecule type" value="Genomic_DNA"/>
</dbReference>
<evidence type="ECO:0000256" key="1">
    <source>
        <dbReference type="ARBA" id="ARBA00006817"/>
    </source>
</evidence>
<dbReference type="Pfam" id="PF08327">
    <property type="entry name" value="AHSA1"/>
    <property type="match status" value="1"/>
</dbReference>
<dbReference type="AlphaFoldDB" id="A0A2T0WG19"/>
<comment type="similarity">
    <text evidence="1">Belongs to the AHA1 family.</text>
</comment>
<reference evidence="3 4" key="1">
    <citation type="submission" date="2018-03" db="EMBL/GenBank/DDBJ databases">
        <title>Genomic Encyclopedia of Archaeal and Bacterial Type Strains, Phase II (KMG-II): from individual species to whole genera.</title>
        <authorList>
            <person name="Goeker M."/>
        </authorList>
    </citation>
    <scope>NUCLEOTIDE SEQUENCE [LARGE SCALE GENOMIC DNA]</scope>
    <source>
        <strain evidence="3 4">DSM 27929</strain>
    </source>
</reference>
<keyword evidence="4" id="KW-1185">Reference proteome</keyword>
<dbReference type="Proteomes" id="UP000238157">
    <property type="component" value="Unassembled WGS sequence"/>
</dbReference>
<proteinExistence type="inferred from homology"/>
<dbReference type="SUPFAM" id="SSF55961">
    <property type="entry name" value="Bet v1-like"/>
    <property type="match status" value="1"/>
</dbReference>
<evidence type="ECO:0000313" key="4">
    <source>
        <dbReference type="Proteomes" id="UP000238157"/>
    </source>
</evidence>
<accession>A0A2T0WG19</accession>
<feature type="domain" description="Activator of Hsp90 ATPase homologue 1/2-like C-terminal" evidence="2">
    <location>
        <begin position="14"/>
        <end position="135"/>
    </location>
</feature>
<dbReference type="InterPro" id="IPR023393">
    <property type="entry name" value="START-like_dom_sf"/>
</dbReference>
<protein>
    <submittedName>
        <fullName evidence="3">Uncharacterized protein YndB with AHSA1/START domain</fullName>
    </submittedName>
</protein>
<name>A0A2T0WG19_9BACT</name>